<evidence type="ECO:0000256" key="3">
    <source>
        <dbReference type="ARBA" id="ARBA00022448"/>
    </source>
</evidence>
<keyword evidence="6 8" id="KW-1133">Transmembrane helix</keyword>
<feature type="transmembrane region" description="Helical" evidence="8">
    <location>
        <begin position="21"/>
        <end position="40"/>
    </location>
</feature>
<dbReference type="GO" id="GO:0140359">
    <property type="term" value="F:ABC-type transporter activity"/>
    <property type="evidence" value="ECO:0007669"/>
    <property type="project" value="InterPro"/>
</dbReference>
<evidence type="ECO:0000259" key="9">
    <source>
        <dbReference type="PROSITE" id="PS51012"/>
    </source>
</evidence>
<dbReference type="InterPro" id="IPR013525">
    <property type="entry name" value="ABC2_TM"/>
</dbReference>
<evidence type="ECO:0000256" key="5">
    <source>
        <dbReference type="ARBA" id="ARBA00022692"/>
    </source>
</evidence>
<feature type="transmembrane region" description="Helical" evidence="8">
    <location>
        <begin position="172"/>
        <end position="196"/>
    </location>
</feature>
<evidence type="ECO:0000313" key="10">
    <source>
        <dbReference type="EMBL" id="CEA16570.1"/>
    </source>
</evidence>
<evidence type="ECO:0000256" key="8">
    <source>
        <dbReference type="SAM" id="Phobius"/>
    </source>
</evidence>
<dbReference type="PANTHER" id="PTHR30294">
    <property type="entry name" value="MEMBRANE COMPONENT OF ABC TRANSPORTER YHHJ-RELATED"/>
    <property type="match status" value="1"/>
</dbReference>
<dbReference type="GO" id="GO:0005886">
    <property type="term" value="C:plasma membrane"/>
    <property type="evidence" value="ECO:0007669"/>
    <property type="project" value="UniProtKB-SubCell"/>
</dbReference>
<dbReference type="HOGENOM" id="CLU_039483_8_3_10"/>
<dbReference type="STRING" id="1562970.ING2E5B_1831"/>
<organism evidence="10 11">
    <name type="scientific">Fermentimonas caenicola</name>
    <dbReference type="NCBI Taxonomy" id="1562970"/>
    <lineage>
        <taxon>Bacteria</taxon>
        <taxon>Pseudomonadati</taxon>
        <taxon>Bacteroidota</taxon>
        <taxon>Bacteroidia</taxon>
        <taxon>Bacteroidales</taxon>
        <taxon>Dysgonomonadaceae</taxon>
        <taxon>Fermentimonas</taxon>
    </lineage>
</organism>
<evidence type="ECO:0000256" key="7">
    <source>
        <dbReference type="ARBA" id="ARBA00023136"/>
    </source>
</evidence>
<keyword evidence="7 8" id="KW-0472">Membrane</keyword>
<dbReference type="OrthoDB" id="9808686at2"/>
<dbReference type="PATRIC" id="fig|1562970.3.peg.1813"/>
<dbReference type="Pfam" id="PF12698">
    <property type="entry name" value="ABC2_membrane_3"/>
    <property type="match status" value="1"/>
</dbReference>
<proteinExistence type="inferred from homology"/>
<feature type="transmembrane region" description="Helical" evidence="8">
    <location>
        <begin position="250"/>
        <end position="271"/>
    </location>
</feature>
<feature type="transmembrane region" description="Helical" evidence="8">
    <location>
        <begin position="223"/>
        <end position="244"/>
    </location>
</feature>
<evidence type="ECO:0000256" key="1">
    <source>
        <dbReference type="ARBA" id="ARBA00004651"/>
    </source>
</evidence>
<dbReference type="Gene3D" id="3.40.1710.10">
    <property type="entry name" value="abc type-2 transporter like domain"/>
    <property type="match status" value="1"/>
</dbReference>
<name>A0A098C113_9BACT</name>
<accession>A0A098C113</accession>
<dbReference type="InterPro" id="IPR051449">
    <property type="entry name" value="ABC-2_transporter_component"/>
</dbReference>
<comment type="subcellular location">
    <subcellularLocation>
        <location evidence="1">Cell membrane</location>
        <topology evidence="1">Multi-pass membrane protein</topology>
    </subcellularLocation>
</comment>
<keyword evidence="4" id="KW-1003">Cell membrane</keyword>
<comment type="similarity">
    <text evidence="2">Belongs to the ABC-2 integral membrane protein family.</text>
</comment>
<feature type="domain" description="ABC transmembrane type-2" evidence="9">
    <location>
        <begin position="136"/>
        <end position="366"/>
    </location>
</feature>
<evidence type="ECO:0000256" key="4">
    <source>
        <dbReference type="ARBA" id="ARBA00022475"/>
    </source>
</evidence>
<dbReference type="PROSITE" id="PS51012">
    <property type="entry name" value="ABC_TM2"/>
    <property type="match status" value="1"/>
</dbReference>
<dbReference type="AlphaFoldDB" id="A0A098C113"/>
<dbReference type="Proteomes" id="UP000032417">
    <property type="component" value="Chromosome 1"/>
</dbReference>
<keyword evidence="3" id="KW-0813">Transport</keyword>
<keyword evidence="5 8" id="KW-0812">Transmembrane</keyword>
<dbReference type="EMBL" id="LN515532">
    <property type="protein sequence ID" value="CEA16570.1"/>
    <property type="molecule type" value="Genomic_DNA"/>
</dbReference>
<dbReference type="PANTHER" id="PTHR30294:SF29">
    <property type="entry name" value="MULTIDRUG ABC TRANSPORTER PERMEASE YBHS-RELATED"/>
    <property type="match status" value="1"/>
</dbReference>
<protein>
    <recommendedName>
        <fullName evidence="9">ABC transmembrane type-2 domain-containing protein</fullName>
    </recommendedName>
</protein>
<reference evidence="10 11" key="1">
    <citation type="submission" date="2014-08" db="EMBL/GenBank/DDBJ databases">
        <authorList>
            <person name="Wibberg D."/>
        </authorList>
    </citation>
    <scope>NUCLEOTIDE SEQUENCE [LARGE SCALE GENOMIC DNA]</scope>
    <source>
        <strain evidence="11">ING2-E5B</strain>
    </source>
</reference>
<keyword evidence="11" id="KW-1185">Reference proteome</keyword>
<sequence length="368" mass="41440">MKQFIAFVDKEFRHIIRDSRTLLIIIGLPVVEILLFGFAINMEVQNIRVAFYDPVPDDFTTDIAERIKNNTYFTFLGYMQTMNDMEEALRKDKLDLAVVFQHNFQEDIVNSGSAAVQLIANSSDPNRGNISASYASAIILGYQQEQTELTEVPFQILTENRMIYNPQMKSSYMFVPGIMGLVLMIICTIMTSVSIVREKERGTMEVLLASPLKQGTMIFAKTIPYMVISFIDFVIILLLSYFVMGVPVNGSLILLSLVAIIYISLTLTYGLTVSTLVDKQVNAVIFSAITAMIPVLMLSGMIFPVENMPVLLRAISTIVPARWFIDAVRKVMIQGQGLFVIWKELLILIGMTLFLLGVTIIKTKKRLE</sequence>
<feature type="transmembrane region" description="Helical" evidence="8">
    <location>
        <begin position="283"/>
        <end position="303"/>
    </location>
</feature>
<evidence type="ECO:0000256" key="2">
    <source>
        <dbReference type="ARBA" id="ARBA00007783"/>
    </source>
</evidence>
<dbReference type="KEGG" id="pbt:ING2E5B_1831"/>
<gene>
    <name evidence="10" type="ORF">ING2E5B_1831</name>
</gene>
<feature type="transmembrane region" description="Helical" evidence="8">
    <location>
        <begin position="339"/>
        <end position="361"/>
    </location>
</feature>
<evidence type="ECO:0000256" key="6">
    <source>
        <dbReference type="ARBA" id="ARBA00022989"/>
    </source>
</evidence>
<dbReference type="InterPro" id="IPR047817">
    <property type="entry name" value="ABC2_TM_bact-type"/>
</dbReference>
<evidence type="ECO:0000313" key="11">
    <source>
        <dbReference type="Proteomes" id="UP000032417"/>
    </source>
</evidence>